<gene>
    <name evidence="2" type="primary">traM</name>
    <name evidence="2" type="ORF">CAGGBEG34_190114</name>
</gene>
<comment type="caution">
    <text evidence="2">The sequence shown here is derived from an EMBL/GenBank/DDBJ whole genome shotgun (WGS) entry which is preliminary data.</text>
</comment>
<reference evidence="2 3" key="1">
    <citation type="submission" date="2011-08" db="EMBL/GenBank/DDBJ databases">
        <title>The genome of the obligate endobacterium of an arbuscular mycorrhizal fungus reveals an interphylum network of nutritional interactions.</title>
        <authorList>
            <person name="Ghignone S."/>
            <person name="Salvioli A."/>
            <person name="Anca I."/>
            <person name="Lumini E."/>
            <person name="Ortu G."/>
            <person name="Petiti L."/>
            <person name="Cruveiller S."/>
            <person name="Bianciotto V."/>
            <person name="Piffanelli P."/>
            <person name="Lanfranco L."/>
            <person name="Bonfante P."/>
        </authorList>
    </citation>
    <scope>NUCLEOTIDE SEQUENCE [LARGE SCALE GENOMIC DNA]</scope>
    <source>
        <strain evidence="2 3">BEG34</strain>
    </source>
</reference>
<name>G2J845_9BURK</name>
<sequence length="224" mass="24651">MKPKGRPAEQREGVLHPAVSLLERTFLYQFSWPRLLQSHLILGAALLISVALNLILAGRHPKPQYFAMDAQGRIVALVPLAEPMVSTDTVLQFAQGCITASFSLDFDDNNLRKQLQSLHRCYTGEGYRALMAEMDASGLIAKIRTQRLVASAVATGAGVIAQVDPKNPQGYKWTVQQPISITLVNQTERRSYEYVIESDIQRIPTVDNPRGIAVAALRILGDGS</sequence>
<keyword evidence="1" id="KW-0812">Transmembrane</keyword>
<evidence type="ECO:0000313" key="3">
    <source>
        <dbReference type="Proteomes" id="UP000054051"/>
    </source>
</evidence>
<keyword evidence="3" id="KW-1185">Reference proteome</keyword>
<dbReference type="RefSeq" id="WP_006682198.1">
    <property type="nucleotide sequence ID" value="NZ_CAFB01000035.1"/>
</dbReference>
<protein>
    <submittedName>
        <fullName evidence="2">TraM-like protein similar to IcmL/DotI genes</fullName>
    </submittedName>
</protein>
<dbReference type="AlphaFoldDB" id="G2J845"/>
<dbReference type="Pfam" id="PF11393">
    <property type="entry name" value="T4BSS_DotI_IcmL"/>
    <property type="match status" value="1"/>
</dbReference>
<evidence type="ECO:0000313" key="2">
    <source>
        <dbReference type="EMBL" id="CCD28942.1"/>
    </source>
</evidence>
<feature type="transmembrane region" description="Helical" evidence="1">
    <location>
        <begin position="36"/>
        <end position="56"/>
    </location>
</feature>
<dbReference type="CDD" id="cd16385">
    <property type="entry name" value="IcmL"/>
    <property type="match status" value="1"/>
</dbReference>
<dbReference type="eggNOG" id="ENOG5032QVP">
    <property type="taxonomic scope" value="Bacteria"/>
</dbReference>
<keyword evidence="1" id="KW-1133">Transmembrane helix</keyword>
<keyword evidence="1" id="KW-0472">Membrane</keyword>
<dbReference type="OrthoDB" id="6367129at2"/>
<dbReference type="Proteomes" id="UP000054051">
    <property type="component" value="Unassembled WGS sequence"/>
</dbReference>
<accession>G2J845</accession>
<dbReference type="InterPro" id="IPR021055">
    <property type="entry name" value="T4BSS_IcmL/DotI"/>
</dbReference>
<evidence type="ECO:0000256" key="1">
    <source>
        <dbReference type="SAM" id="Phobius"/>
    </source>
</evidence>
<organism evidence="2 3">
    <name type="scientific">Candidatus Glomeribacter gigasporarum BEG34</name>
    <dbReference type="NCBI Taxonomy" id="1070319"/>
    <lineage>
        <taxon>Bacteria</taxon>
        <taxon>Pseudomonadati</taxon>
        <taxon>Pseudomonadota</taxon>
        <taxon>Betaproteobacteria</taxon>
        <taxon>Burkholderiales</taxon>
        <taxon>Burkholderiaceae</taxon>
        <taxon>Candidatus Glomeribacter</taxon>
    </lineage>
</organism>
<dbReference type="EMBL" id="CAFB01000035">
    <property type="protein sequence ID" value="CCD28942.1"/>
    <property type="molecule type" value="Genomic_DNA"/>
</dbReference>
<dbReference type="STRING" id="1070319.CAGGBEG34_190114"/>
<proteinExistence type="predicted"/>